<protein>
    <recommendedName>
        <fullName evidence="4">Aerotolerance regulator N-terminal domain-containing protein</fullName>
    </recommendedName>
</protein>
<dbReference type="RefSeq" id="WP_272651264.1">
    <property type="nucleotide sequence ID" value="NZ_JAZDDG010000004.1"/>
</dbReference>
<name>A0ABU7IUC9_9FLAO</name>
<keyword evidence="1" id="KW-0472">Membrane</keyword>
<evidence type="ECO:0000313" key="3">
    <source>
        <dbReference type="Proteomes" id="UP001356308"/>
    </source>
</evidence>
<accession>A0ABU7IUC9</accession>
<keyword evidence="1" id="KW-0812">Transmembrane</keyword>
<gene>
    <name evidence="2" type="ORF">V1I91_10840</name>
</gene>
<reference evidence="2 3" key="1">
    <citation type="submission" date="2024-01" db="EMBL/GenBank/DDBJ databases">
        <title>Maribacter spp. originated from different algae showed divergent polysaccharides utilization ability.</title>
        <authorList>
            <person name="Wang H."/>
            <person name="Wu Y."/>
        </authorList>
    </citation>
    <scope>NUCLEOTIDE SEQUENCE [LARGE SCALE GENOMIC DNA]</scope>
    <source>
        <strain evidence="2 3">PR1</strain>
    </source>
</reference>
<dbReference type="SUPFAM" id="SSF52317">
    <property type="entry name" value="Class I glutamine amidotransferase-like"/>
    <property type="match status" value="1"/>
</dbReference>
<dbReference type="EMBL" id="JAZDDG010000004">
    <property type="protein sequence ID" value="MEE1976568.1"/>
    <property type="molecule type" value="Genomic_DNA"/>
</dbReference>
<proteinExistence type="predicted"/>
<dbReference type="InterPro" id="IPR029062">
    <property type="entry name" value="Class_I_gatase-like"/>
</dbReference>
<sequence>MWNSEINFEHVEWVPAISISGFLLLVVFLWKEWKGVHNRSFYINSFIGFISILSLGLLMLSPTMMKEVKGEAVLLTAGYAEEQLDSLYKSNGRLTTINYTPGMDLLTQLDSVNQLLVMGYGIKDYDLWQLERQQVEFIPTEISEGIVKLDFTQNAMVGEDWTVEGLYRNPREKTKLVLQGPGREDLDSVLLTERNSQNFSLKANLKVKGKFVYKLQIKDSTGIVIENESLPLVVEAKKVLKILLVNEFPSFETKYLKNFLAEQGHEVVVKTKLTVQKYKFEYFNTDKVAIYALNTDSLYEFDLIVFDDKSLNNLSRSEQSILAKSVLENGMGVFVQQTEDSFQGKNALVEFETIRDNQTTLQLTNWPKNTLEKFPVQYSDTGLLGIPIGNFAFSIKKGKGQYGSTILKNTYQLILDGNESQYREIWSRIITEISRKSEPSGFLKSSNDLAYLNEPYDFSFFTKDSSPMIVYKELYQLPLIKDVVMVDEWHGTTYPKKMGWHSLVSEKDSSIYSNFYIMDGKEWNTLVNARTLRSNKRFFSLSNSKPVIKKIPQILDRIWFFMVFLLGMTYLWLETKLRNL</sequence>
<feature type="transmembrane region" description="Helical" evidence="1">
    <location>
        <begin position="42"/>
        <end position="60"/>
    </location>
</feature>
<evidence type="ECO:0000256" key="1">
    <source>
        <dbReference type="SAM" id="Phobius"/>
    </source>
</evidence>
<keyword evidence="3" id="KW-1185">Reference proteome</keyword>
<feature type="transmembrane region" description="Helical" evidence="1">
    <location>
        <begin position="554"/>
        <end position="573"/>
    </location>
</feature>
<organism evidence="2 3">
    <name type="scientific">Maribacter cobaltidurans</name>
    <dbReference type="NCBI Taxonomy" id="1178778"/>
    <lineage>
        <taxon>Bacteria</taxon>
        <taxon>Pseudomonadati</taxon>
        <taxon>Bacteroidota</taxon>
        <taxon>Flavobacteriia</taxon>
        <taxon>Flavobacteriales</taxon>
        <taxon>Flavobacteriaceae</taxon>
        <taxon>Maribacter</taxon>
    </lineage>
</organism>
<dbReference type="Gene3D" id="3.40.50.880">
    <property type="match status" value="1"/>
</dbReference>
<evidence type="ECO:0008006" key="4">
    <source>
        <dbReference type="Google" id="ProtNLM"/>
    </source>
</evidence>
<comment type="caution">
    <text evidence="2">The sequence shown here is derived from an EMBL/GenBank/DDBJ whole genome shotgun (WGS) entry which is preliminary data.</text>
</comment>
<feature type="transmembrane region" description="Helical" evidence="1">
    <location>
        <begin position="12"/>
        <end position="30"/>
    </location>
</feature>
<evidence type="ECO:0000313" key="2">
    <source>
        <dbReference type="EMBL" id="MEE1976568.1"/>
    </source>
</evidence>
<keyword evidence="1" id="KW-1133">Transmembrane helix</keyword>
<dbReference type="Proteomes" id="UP001356308">
    <property type="component" value="Unassembled WGS sequence"/>
</dbReference>